<evidence type="ECO:0000256" key="5">
    <source>
        <dbReference type="SAM" id="MobiDB-lite"/>
    </source>
</evidence>
<feature type="region of interest" description="Disordered" evidence="5">
    <location>
        <begin position="463"/>
        <end position="486"/>
    </location>
</feature>
<protein>
    <submittedName>
        <fullName evidence="8">Related to choline dehydrogenase</fullName>
    </submittedName>
</protein>
<dbReference type="Pfam" id="PF05199">
    <property type="entry name" value="GMC_oxred_C"/>
    <property type="match status" value="1"/>
</dbReference>
<dbReference type="SUPFAM" id="SSF54373">
    <property type="entry name" value="FAD-linked reductases, C-terminal domain"/>
    <property type="match status" value="1"/>
</dbReference>
<evidence type="ECO:0000259" key="7">
    <source>
        <dbReference type="PROSITE" id="PS00623"/>
    </source>
</evidence>
<evidence type="ECO:0000256" key="6">
    <source>
        <dbReference type="SAM" id="SignalP"/>
    </source>
</evidence>
<dbReference type="InterPro" id="IPR036188">
    <property type="entry name" value="FAD/NAD-bd_sf"/>
</dbReference>
<keyword evidence="3 4" id="KW-0274">FAD</keyword>
<dbReference type="AlphaFoldDB" id="A0A1L7X104"/>
<feature type="active site" description="Proton donor" evidence="2">
    <location>
        <position position="505"/>
    </location>
</feature>
<evidence type="ECO:0000313" key="8">
    <source>
        <dbReference type="EMBL" id="CZR58689.1"/>
    </source>
</evidence>
<evidence type="ECO:0000256" key="3">
    <source>
        <dbReference type="PIRSR" id="PIRSR000137-2"/>
    </source>
</evidence>
<evidence type="ECO:0000256" key="2">
    <source>
        <dbReference type="PIRSR" id="PIRSR000137-1"/>
    </source>
</evidence>
<dbReference type="STRING" id="576137.A0A1L7X104"/>
<dbReference type="Gene3D" id="3.50.50.60">
    <property type="entry name" value="FAD/NAD(P)-binding domain"/>
    <property type="match status" value="3"/>
</dbReference>
<evidence type="ECO:0000313" key="9">
    <source>
        <dbReference type="Proteomes" id="UP000184330"/>
    </source>
</evidence>
<feature type="chain" id="PRO_5012792599" evidence="6">
    <location>
        <begin position="27"/>
        <end position="570"/>
    </location>
</feature>
<feature type="binding site" evidence="3">
    <location>
        <position position="119"/>
    </location>
    <ligand>
        <name>FAD</name>
        <dbReference type="ChEBI" id="CHEBI:57692"/>
    </ligand>
</feature>
<dbReference type="InterPro" id="IPR000172">
    <property type="entry name" value="GMC_OxRdtase_N"/>
</dbReference>
<reference evidence="8 9" key="1">
    <citation type="submission" date="2016-03" db="EMBL/GenBank/DDBJ databases">
        <authorList>
            <person name="Ploux O."/>
        </authorList>
    </citation>
    <scope>NUCLEOTIDE SEQUENCE [LARGE SCALE GENOMIC DNA]</scope>
    <source>
        <strain evidence="8 9">UAMH 11012</strain>
    </source>
</reference>
<dbReference type="InterPro" id="IPR007867">
    <property type="entry name" value="GMC_OxRtase_C"/>
</dbReference>
<gene>
    <name evidence="8" type="ORF">PAC_08581</name>
</gene>
<keyword evidence="4" id="KW-0285">Flavoprotein</keyword>
<dbReference type="GO" id="GO:0044550">
    <property type="term" value="P:secondary metabolite biosynthetic process"/>
    <property type="evidence" value="ECO:0007669"/>
    <property type="project" value="TreeGrafter"/>
</dbReference>
<name>A0A1L7X104_9HELO</name>
<comment type="similarity">
    <text evidence="1 4">Belongs to the GMC oxidoreductase family.</text>
</comment>
<feature type="binding site" evidence="3">
    <location>
        <position position="266"/>
    </location>
    <ligand>
        <name>FAD</name>
        <dbReference type="ChEBI" id="CHEBI:57692"/>
    </ligand>
</feature>
<sequence>MAYLLKFVLALQGLSVFSFVIAATDGEQPRDVNFIEAQNQTYDYIIVGGGLSGLVVANRLSEDPSKSVLVIENGYIDDGPATSIPYMATILNVADMYNIFSAPEPYLNNLSVRVAVGNVVGGGSVVNGMFWDRGSNADYDAWETLGNKGWGWAGLAPYFKKTNTFTPPSESTTKEYNITYDKSAYGNGPVQVTIPSFQDPDIKNIFDAFKAENISNPQEGYADPIGVFWGPNDIDNATATRCHARVAFYDPVQSRPNLRLLTGTRVNQILFENIQGDIIANGIQMVSRVNGSIAKVHANREVILAACGVFTPHLLMLSGIGPKGVLEAANITVVKDSPGVGSNFQDHPPLSMSFNLSNMAFPNSQSLNSNASFNASAAAQYAKDHTGPWSAGRGSANPIDKEILSELVRYNRRRWSSPLLSHYNPVEITPGANYTTDDEIIEGALKKGALSPTFAHPSGGCAMYHGSPSLPNSPTQRPPEPHRQRNPLRAEGALKKGALSPTFAHPSGGCAMMPEELGGVVDDELRVYGARGLRIVDASIIPLIPATHLQATMYAVAEKAADIIKARAAY</sequence>
<dbReference type="EMBL" id="FJOG01000012">
    <property type="protein sequence ID" value="CZR58689.1"/>
    <property type="molecule type" value="Genomic_DNA"/>
</dbReference>
<feature type="active site" description="Proton acceptor" evidence="2">
    <location>
        <position position="548"/>
    </location>
</feature>
<accession>A0A1L7X104</accession>
<keyword evidence="6" id="KW-0732">Signal</keyword>
<dbReference type="OrthoDB" id="269227at2759"/>
<feature type="domain" description="Glucose-methanol-choline oxidoreductase N-terminal" evidence="7">
    <location>
        <begin position="117"/>
        <end position="140"/>
    </location>
</feature>
<proteinExistence type="inferred from homology"/>
<feature type="signal peptide" evidence="6">
    <location>
        <begin position="1"/>
        <end position="26"/>
    </location>
</feature>
<dbReference type="GO" id="GO:0016614">
    <property type="term" value="F:oxidoreductase activity, acting on CH-OH group of donors"/>
    <property type="evidence" value="ECO:0007669"/>
    <property type="project" value="InterPro"/>
</dbReference>
<dbReference type="PANTHER" id="PTHR11552:SF115">
    <property type="entry name" value="DEHYDROGENASE XPTC-RELATED"/>
    <property type="match status" value="1"/>
</dbReference>
<dbReference type="PIRSF" id="PIRSF000137">
    <property type="entry name" value="Alcohol_oxidase"/>
    <property type="match status" value="1"/>
</dbReference>
<evidence type="ECO:0000256" key="1">
    <source>
        <dbReference type="ARBA" id="ARBA00010790"/>
    </source>
</evidence>
<dbReference type="Proteomes" id="UP000184330">
    <property type="component" value="Unassembled WGS sequence"/>
</dbReference>
<dbReference type="InterPro" id="IPR012132">
    <property type="entry name" value="GMC_OxRdtase"/>
</dbReference>
<organism evidence="8 9">
    <name type="scientific">Phialocephala subalpina</name>
    <dbReference type="NCBI Taxonomy" id="576137"/>
    <lineage>
        <taxon>Eukaryota</taxon>
        <taxon>Fungi</taxon>
        <taxon>Dikarya</taxon>
        <taxon>Ascomycota</taxon>
        <taxon>Pezizomycotina</taxon>
        <taxon>Leotiomycetes</taxon>
        <taxon>Helotiales</taxon>
        <taxon>Mollisiaceae</taxon>
        <taxon>Phialocephala</taxon>
        <taxon>Phialocephala fortinii species complex</taxon>
    </lineage>
</organism>
<evidence type="ECO:0000256" key="4">
    <source>
        <dbReference type="RuleBase" id="RU003968"/>
    </source>
</evidence>
<dbReference type="Pfam" id="PF00732">
    <property type="entry name" value="GMC_oxred_N"/>
    <property type="match status" value="1"/>
</dbReference>
<comment type="cofactor">
    <cofactor evidence="3">
        <name>FAD</name>
        <dbReference type="ChEBI" id="CHEBI:57692"/>
    </cofactor>
</comment>
<dbReference type="SUPFAM" id="SSF51905">
    <property type="entry name" value="FAD/NAD(P)-binding domain"/>
    <property type="match status" value="1"/>
</dbReference>
<dbReference type="PANTHER" id="PTHR11552">
    <property type="entry name" value="GLUCOSE-METHANOL-CHOLINE GMC OXIDOREDUCTASE"/>
    <property type="match status" value="1"/>
</dbReference>
<keyword evidence="9" id="KW-1185">Reference proteome</keyword>
<dbReference type="PROSITE" id="PS00623">
    <property type="entry name" value="GMC_OXRED_1"/>
    <property type="match status" value="1"/>
</dbReference>
<dbReference type="GO" id="GO:0050660">
    <property type="term" value="F:flavin adenine dinucleotide binding"/>
    <property type="evidence" value="ECO:0007669"/>
    <property type="project" value="InterPro"/>
</dbReference>